<dbReference type="SUPFAM" id="SSF55729">
    <property type="entry name" value="Acyl-CoA N-acyltransferases (Nat)"/>
    <property type="match status" value="1"/>
</dbReference>
<comment type="caution">
    <text evidence="2">The sequence shown here is derived from an EMBL/GenBank/DDBJ whole genome shotgun (WGS) entry which is preliminary data.</text>
</comment>
<dbReference type="PROSITE" id="PS51186">
    <property type="entry name" value="GNAT"/>
    <property type="match status" value="1"/>
</dbReference>
<dbReference type="AlphaFoldDB" id="A0A852ZX40"/>
<dbReference type="InterPro" id="IPR053144">
    <property type="entry name" value="Acetyltransferase_Butenolide"/>
</dbReference>
<organism evidence="2 3">
    <name type="scientific">Allostreptomyces psammosilenae</name>
    <dbReference type="NCBI Taxonomy" id="1892865"/>
    <lineage>
        <taxon>Bacteria</taxon>
        <taxon>Bacillati</taxon>
        <taxon>Actinomycetota</taxon>
        <taxon>Actinomycetes</taxon>
        <taxon>Kitasatosporales</taxon>
        <taxon>Streptomycetaceae</taxon>
        <taxon>Allostreptomyces</taxon>
    </lineage>
</organism>
<evidence type="ECO:0000313" key="2">
    <source>
        <dbReference type="EMBL" id="NYI06769.1"/>
    </source>
</evidence>
<feature type="domain" description="N-acetyltransferase" evidence="1">
    <location>
        <begin position="4"/>
        <end position="154"/>
    </location>
</feature>
<keyword evidence="2" id="KW-0808">Transferase</keyword>
<keyword evidence="3" id="KW-1185">Reference proteome</keyword>
<evidence type="ECO:0000313" key="3">
    <source>
        <dbReference type="Proteomes" id="UP000567795"/>
    </source>
</evidence>
<dbReference type="PANTHER" id="PTHR43233">
    <property type="entry name" value="FAMILY N-ACETYLTRANSFERASE, PUTATIVE (AFU_ORTHOLOGUE AFUA_6G03350)-RELATED"/>
    <property type="match status" value="1"/>
</dbReference>
<accession>A0A852ZX40</accession>
<dbReference type="Gene3D" id="3.40.630.30">
    <property type="match status" value="1"/>
</dbReference>
<evidence type="ECO:0000259" key="1">
    <source>
        <dbReference type="PROSITE" id="PS51186"/>
    </source>
</evidence>
<dbReference type="GO" id="GO:0016747">
    <property type="term" value="F:acyltransferase activity, transferring groups other than amino-acyl groups"/>
    <property type="evidence" value="ECO:0007669"/>
    <property type="project" value="InterPro"/>
</dbReference>
<gene>
    <name evidence="2" type="ORF">FHU37_003712</name>
</gene>
<protein>
    <submittedName>
        <fullName evidence="2">GNAT superfamily N-acetyltransferase</fullName>
    </submittedName>
</protein>
<dbReference type="RefSeq" id="WP_179815299.1">
    <property type="nucleotide sequence ID" value="NZ_JACBZD010000001.1"/>
</dbReference>
<proteinExistence type="predicted"/>
<dbReference type="InterPro" id="IPR000182">
    <property type="entry name" value="GNAT_dom"/>
</dbReference>
<dbReference type="InterPro" id="IPR016181">
    <property type="entry name" value="Acyl_CoA_acyltransferase"/>
</dbReference>
<dbReference type="CDD" id="cd04301">
    <property type="entry name" value="NAT_SF"/>
    <property type="match status" value="1"/>
</dbReference>
<dbReference type="Proteomes" id="UP000567795">
    <property type="component" value="Unassembled WGS sequence"/>
</dbReference>
<name>A0A852ZX40_9ACTN</name>
<dbReference type="Pfam" id="PF00583">
    <property type="entry name" value="Acetyltransf_1"/>
    <property type="match status" value="1"/>
</dbReference>
<dbReference type="EMBL" id="JACBZD010000001">
    <property type="protein sequence ID" value="NYI06769.1"/>
    <property type="molecule type" value="Genomic_DNA"/>
</dbReference>
<sequence length="162" mass="17438">MRTTVIERAGRRSAGAITELIHASSAYQGRYASSIAGYRVTPGYVARHLVFRAADAGGRLLGFYALVADPPEAAELDLLFVADHAQGRGLGRRLVDHMLGQARLAGLPGVRVVSHPPAESFYRRTGARRVGTLPAAPSGVDWERPELWWPLGPPPAAEPPPR</sequence>
<dbReference type="PANTHER" id="PTHR43233:SF1">
    <property type="entry name" value="FAMILY N-ACETYLTRANSFERASE, PUTATIVE (AFU_ORTHOLOGUE AFUA_6G03350)-RELATED"/>
    <property type="match status" value="1"/>
</dbReference>
<reference evidence="2 3" key="1">
    <citation type="submission" date="2020-07" db="EMBL/GenBank/DDBJ databases">
        <title>Sequencing the genomes of 1000 actinobacteria strains.</title>
        <authorList>
            <person name="Klenk H.-P."/>
        </authorList>
    </citation>
    <scope>NUCLEOTIDE SEQUENCE [LARGE SCALE GENOMIC DNA]</scope>
    <source>
        <strain evidence="2 3">DSM 42178</strain>
    </source>
</reference>